<evidence type="ECO:0000256" key="2">
    <source>
        <dbReference type="SAM" id="Phobius"/>
    </source>
</evidence>
<feature type="compositionally biased region" description="Polar residues" evidence="1">
    <location>
        <begin position="52"/>
        <end position="61"/>
    </location>
</feature>
<dbReference type="PANTHER" id="PTHR42736:SF1">
    <property type="entry name" value="PROTEIN-GLUTAMINE GAMMA-GLUTAMYLTRANSFERASE"/>
    <property type="match status" value="1"/>
</dbReference>
<dbReference type="EMBL" id="JBHTIU010000056">
    <property type="protein sequence ID" value="MFD0870730.1"/>
    <property type="molecule type" value="Genomic_DNA"/>
</dbReference>
<keyword evidence="2" id="KW-1133">Transmembrane helix</keyword>
<protein>
    <submittedName>
        <fullName evidence="4">Transglutaminase family protein</fullName>
    </submittedName>
</protein>
<comment type="caution">
    <text evidence="4">The sequence shown here is derived from an EMBL/GenBank/DDBJ whole genome shotgun (WGS) entry which is preliminary data.</text>
</comment>
<evidence type="ECO:0000256" key="1">
    <source>
        <dbReference type="SAM" id="MobiDB-lite"/>
    </source>
</evidence>
<gene>
    <name evidence="4" type="ORF">ACFQ03_16370</name>
</gene>
<reference evidence="5" key="1">
    <citation type="journal article" date="2019" name="Int. J. Syst. Evol. Microbiol.">
        <title>The Global Catalogue of Microorganisms (GCM) 10K type strain sequencing project: providing services to taxonomists for standard genome sequencing and annotation.</title>
        <authorList>
            <consortium name="The Broad Institute Genomics Platform"/>
            <consortium name="The Broad Institute Genome Sequencing Center for Infectious Disease"/>
            <person name="Wu L."/>
            <person name="Ma J."/>
        </authorList>
    </citation>
    <scope>NUCLEOTIDE SEQUENCE [LARGE SCALE GENOMIC DNA]</scope>
    <source>
        <strain evidence="5">CCUG 57263</strain>
    </source>
</reference>
<feature type="non-terminal residue" evidence="4">
    <location>
        <position position="1"/>
    </location>
</feature>
<dbReference type="SMART" id="SM00460">
    <property type="entry name" value="TGc"/>
    <property type="match status" value="1"/>
</dbReference>
<feature type="region of interest" description="Disordered" evidence="1">
    <location>
        <begin position="26"/>
        <end position="87"/>
    </location>
</feature>
<dbReference type="Pfam" id="PF01841">
    <property type="entry name" value="Transglut_core"/>
    <property type="match status" value="1"/>
</dbReference>
<feature type="compositionally biased region" description="Polar residues" evidence="1">
    <location>
        <begin position="388"/>
        <end position="404"/>
    </location>
</feature>
<proteinExistence type="predicted"/>
<keyword evidence="2" id="KW-0812">Transmembrane</keyword>
<keyword evidence="2" id="KW-0472">Membrane</keyword>
<keyword evidence="5" id="KW-1185">Reference proteome</keyword>
<name>A0ABW3DC02_9BACL</name>
<feature type="domain" description="Transglutaminase-like" evidence="3">
    <location>
        <begin position="244"/>
        <end position="339"/>
    </location>
</feature>
<feature type="region of interest" description="Disordered" evidence="1">
    <location>
        <begin position="388"/>
        <end position="412"/>
    </location>
</feature>
<organism evidence="4 5">
    <name type="scientific">Paenibacillus residui</name>
    <dbReference type="NCBI Taxonomy" id="629724"/>
    <lineage>
        <taxon>Bacteria</taxon>
        <taxon>Bacillati</taxon>
        <taxon>Bacillota</taxon>
        <taxon>Bacilli</taxon>
        <taxon>Bacillales</taxon>
        <taxon>Paenibacillaceae</taxon>
        <taxon>Paenibacillus</taxon>
    </lineage>
</organism>
<dbReference type="InterPro" id="IPR038765">
    <property type="entry name" value="Papain-like_cys_pep_sf"/>
</dbReference>
<evidence type="ECO:0000313" key="5">
    <source>
        <dbReference type="Proteomes" id="UP001597120"/>
    </source>
</evidence>
<dbReference type="Gene3D" id="3.10.620.30">
    <property type="match status" value="1"/>
</dbReference>
<evidence type="ECO:0000259" key="3">
    <source>
        <dbReference type="SMART" id="SM00460"/>
    </source>
</evidence>
<dbReference type="InterPro" id="IPR052901">
    <property type="entry name" value="Bact_TGase-like"/>
</dbReference>
<dbReference type="RefSeq" id="WP_379289457.1">
    <property type="nucleotide sequence ID" value="NZ_JBHTIU010000056.1"/>
</dbReference>
<evidence type="ECO:0000313" key="4">
    <source>
        <dbReference type="EMBL" id="MFD0870730.1"/>
    </source>
</evidence>
<sequence length="582" mass="62861">VTPDNGVAFVARTDEPTYWRGETRDVYDGRGWSLSGSEAEARPLGGAGDGSSSGVTGQEASFANGAAPLPPGIPPEEAAAIGDALPEPPQGQRVITQEALFFDGAPGNLLFAGGQIIAVEELKAADGGALAVEQTAYHPLSDAVSADSPHPLLSYKIKVALPETRAERLSAAGSPDRRQVGEQYWQLPESLPQRVRDLAEQLTKDAANDYERAKRIETYLKTNFTYSLEGVPPPGPGDFVDSFLFGHRTGYCDYFSTSMVVLLRAAGVPARWAKGFAPGELRLVDAETVGSSIASGEAASSPTGQAGPRYEATVRNLHAHSWPEVYFPGYGWVPFEPTPGYDGAGGGAAGSPDGRNGLGSGFIGEQEPAEWGMLEETGLEAASIDGENLQTGVSGEEGTQSGTSAEGERPLQQRAEENKLLSAVREGAKALSEWFSGGMEGVMRMLPGAKPGPLFLIMGLVLTLLLAALAMARWKERRRSRLAWSPTRRNGDRELMHSMDKIWMMLYRSLGKRPSNHTLREYIRSLQFANEQSAGLLAEWAKLYENARFGGPYANLPSREQLTRIRRQLQKAIEQKEIRTIR</sequence>
<dbReference type="InterPro" id="IPR002931">
    <property type="entry name" value="Transglutaminase-like"/>
</dbReference>
<feature type="transmembrane region" description="Helical" evidence="2">
    <location>
        <begin position="454"/>
        <end position="472"/>
    </location>
</feature>
<accession>A0ABW3DC02</accession>
<dbReference type="Proteomes" id="UP001597120">
    <property type="component" value="Unassembled WGS sequence"/>
</dbReference>
<dbReference type="PANTHER" id="PTHR42736">
    <property type="entry name" value="PROTEIN-GLUTAMINE GAMMA-GLUTAMYLTRANSFERASE"/>
    <property type="match status" value="1"/>
</dbReference>
<dbReference type="SUPFAM" id="SSF54001">
    <property type="entry name" value="Cysteine proteinases"/>
    <property type="match status" value="1"/>
</dbReference>